<evidence type="ECO:0000313" key="12">
    <source>
        <dbReference type="EMBL" id="KRM11561.1"/>
    </source>
</evidence>
<evidence type="ECO:0000256" key="7">
    <source>
        <dbReference type="ARBA" id="ARBA00023172"/>
    </source>
</evidence>
<dbReference type="PROSITE" id="PS51900">
    <property type="entry name" value="CB"/>
    <property type="match status" value="1"/>
</dbReference>
<evidence type="ECO:0000256" key="3">
    <source>
        <dbReference type="ARBA" id="ARBA00022618"/>
    </source>
</evidence>
<dbReference type="PATRIC" id="fig|1423807.3.peg.688"/>
<keyword evidence="7" id="KW-0233">DNA recombination</keyword>
<keyword evidence="3" id="KW-0132">Cell division</keyword>
<comment type="subcellular location">
    <subcellularLocation>
        <location evidence="1">Cytoplasm</location>
    </subcellularLocation>
</comment>
<keyword evidence="13" id="KW-1185">Reference proteome</keyword>
<name>A0A0R1W7F0_9LACO</name>
<dbReference type="GO" id="GO:0051301">
    <property type="term" value="P:cell division"/>
    <property type="evidence" value="ECO:0007669"/>
    <property type="project" value="UniProtKB-KW"/>
</dbReference>
<organism evidence="12 13">
    <name type="scientific">Paucilactobacillus suebicus DSM 5007 = KCTC 3549</name>
    <dbReference type="NCBI Taxonomy" id="1423807"/>
    <lineage>
        <taxon>Bacteria</taxon>
        <taxon>Bacillati</taxon>
        <taxon>Bacillota</taxon>
        <taxon>Bacilli</taxon>
        <taxon>Lactobacillales</taxon>
        <taxon>Lactobacillaceae</taxon>
        <taxon>Paucilactobacillus</taxon>
    </lineage>
</organism>
<evidence type="ECO:0000256" key="4">
    <source>
        <dbReference type="ARBA" id="ARBA00022829"/>
    </source>
</evidence>
<dbReference type="PANTHER" id="PTHR30349:SF77">
    <property type="entry name" value="TYROSINE RECOMBINASE XERC"/>
    <property type="match status" value="1"/>
</dbReference>
<dbReference type="GO" id="GO:0003677">
    <property type="term" value="F:DNA binding"/>
    <property type="evidence" value="ECO:0007669"/>
    <property type="project" value="UniProtKB-UniRule"/>
</dbReference>
<dbReference type="EMBL" id="AZGF01000018">
    <property type="protein sequence ID" value="KRM11561.1"/>
    <property type="molecule type" value="Genomic_DNA"/>
</dbReference>
<dbReference type="GO" id="GO:0007059">
    <property type="term" value="P:chromosome segregation"/>
    <property type="evidence" value="ECO:0007669"/>
    <property type="project" value="UniProtKB-KW"/>
</dbReference>
<dbReference type="InterPro" id="IPR044068">
    <property type="entry name" value="CB"/>
</dbReference>
<evidence type="ECO:0000256" key="6">
    <source>
        <dbReference type="ARBA" id="ARBA00023125"/>
    </source>
</evidence>
<dbReference type="InterPro" id="IPR050090">
    <property type="entry name" value="Tyrosine_recombinase_XerCD"/>
</dbReference>
<keyword evidence="6 9" id="KW-0238">DNA-binding</keyword>
<sequence>MNTKHKINGGSVFLQKHENQRYNHLIEQEIKKLPYYVREYQISSRRSIVTLYQYLTEYRRFFDWLRHNDFSQATNNTEIELSVLEKLRQNDIMLYLDFMRNQNPNKPLSNGTMNRTINALKSLYKYLTVTSDNNNGEPYFYRNVMNKIETYNTSETLNYRAHKMQSQLLPGQKQHDFLDFIDSEYLNTIDPRAKTQFKNNKPRDLAIIALILATGVRVSECADVDLADLNLSEQILNVVRKGGAQDTVPIADFAVKYLTDYLATRSNTYQPDKMQHALFLTIYHGATKRISVNAIEKMVKKYSTAFGRPLHPHSLRHNLASSIYQKSGGDIELVSQQLGQKGTSATSLYTHLSLEEQRKALKDL</sequence>
<dbReference type="InterPro" id="IPR002104">
    <property type="entry name" value="Integrase_catalytic"/>
</dbReference>
<evidence type="ECO:0000256" key="8">
    <source>
        <dbReference type="ARBA" id="ARBA00023306"/>
    </source>
</evidence>
<keyword evidence="5" id="KW-0229">DNA integration</keyword>
<dbReference type="Gene3D" id="1.10.443.10">
    <property type="entry name" value="Intergrase catalytic core"/>
    <property type="match status" value="1"/>
</dbReference>
<dbReference type="GO" id="GO:0005737">
    <property type="term" value="C:cytoplasm"/>
    <property type="evidence" value="ECO:0007669"/>
    <property type="project" value="UniProtKB-SubCell"/>
</dbReference>
<evidence type="ECO:0000256" key="9">
    <source>
        <dbReference type="PROSITE-ProRule" id="PRU01248"/>
    </source>
</evidence>
<dbReference type="Pfam" id="PF00589">
    <property type="entry name" value="Phage_integrase"/>
    <property type="match status" value="1"/>
</dbReference>
<evidence type="ECO:0000259" key="11">
    <source>
        <dbReference type="PROSITE" id="PS51900"/>
    </source>
</evidence>
<proteinExistence type="predicted"/>
<dbReference type="Proteomes" id="UP000051820">
    <property type="component" value="Unassembled WGS sequence"/>
</dbReference>
<dbReference type="InterPro" id="IPR011010">
    <property type="entry name" value="DNA_brk_join_enz"/>
</dbReference>
<dbReference type="Gene3D" id="1.10.150.130">
    <property type="match status" value="1"/>
</dbReference>
<keyword evidence="8" id="KW-0131">Cell cycle</keyword>
<feature type="domain" description="Tyr recombinase" evidence="10">
    <location>
        <begin position="176"/>
        <end position="362"/>
    </location>
</feature>
<evidence type="ECO:0000259" key="10">
    <source>
        <dbReference type="PROSITE" id="PS51898"/>
    </source>
</evidence>
<dbReference type="STRING" id="1423807.FD16_GL000679"/>
<dbReference type="eggNOG" id="COG4974">
    <property type="taxonomic scope" value="Bacteria"/>
</dbReference>
<feature type="domain" description="Core-binding (CB)" evidence="11">
    <location>
        <begin position="31"/>
        <end position="128"/>
    </location>
</feature>
<evidence type="ECO:0000256" key="2">
    <source>
        <dbReference type="ARBA" id="ARBA00022490"/>
    </source>
</evidence>
<dbReference type="NCBIfam" id="NF003462">
    <property type="entry name" value="PRK05084.1"/>
    <property type="match status" value="1"/>
</dbReference>
<reference evidence="12 13" key="1">
    <citation type="journal article" date="2015" name="Genome Announc.">
        <title>Expanding the biotechnology potential of lactobacilli through comparative genomics of 213 strains and associated genera.</title>
        <authorList>
            <person name="Sun Z."/>
            <person name="Harris H.M."/>
            <person name="McCann A."/>
            <person name="Guo C."/>
            <person name="Argimon S."/>
            <person name="Zhang W."/>
            <person name="Yang X."/>
            <person name="Jeffery I.B."/>
            <person name="Cooney J.C."/>
            <person name="Kagawa T.F."/>
            <person name="Liu W."/>
            <person name="Song Y."/>
            <person name="Salvetti E."/>
            <person name="Wrobel A."/>
            <person name="Rasinkangas P."/>
            <person name="Parkhill J."/>
            <person name="Rea M.C."/>
            <person name="O'Sullivan O."/>
            <person name="Ritari J."/>
            <person name="Douillard F.P."/>
            <person name="Paul Ross R."/>
            <person name="Yang R."/>
            <person name="Briner A.E."/>
            <person name="Felis G.E."/>
            <person name="de Vos W.M."/>
            <person name="Barrangou R."/>
            <person name="Klaenhammer T.R."/>
            <person name="Caufield P.W."/>
            <person name="Cui Y."/>
            <person name="Zhang H."/>
            <person name="O'Toole P.W."/>
        </authorList>
    </citation>
    <scope>NUCLEOTIDE SEQUENCE [LARGE SCALE GENOMIC DNA]</scope>
    <source>
        <strain evidence="12 13">DSM 5007</strain>
    </source>
</reference>
<comment type="caution">
    <text evidence="12">The sequence shown here is derived from an EMBL/GenBank/DDBJ whole genome shotgun (WGS) entry which is preliminary data.</text>
</comment>
<dbReference type="PROSITE" id="PS51898">
    <property type="entry name" value="TYR_RECOMBINASE"/>
    <property type="match status" value="1"/>
</dbReference>
<dbReference type="GO" id="GO:0006310">
    <property type="term" value="P:DNA recombination"/>
    <property type="evidence" value="ECO:0007669"/>
    <property type="project" value="UniProtKB-KW"/>
</dbReference>
<dbReference type="AlphaFoldDB" id="A0A0R1W7F0"/>
<accession>A0A0R1W7F0</accession>
<dbReference type="PANTHER" id="PTHR30349">
    <property type="entry name" value="PHAGE INTEGRASE-RELATED"/>
    <property type="match status" value="1"/>
</dbReference>
<dbReference type="GO" id="GO:0015074">
    <property type="term" value="P:DNA integration"/>
    <property type="evidence" value="ECO:0007669"/>
    <property type="project" value="UniProtKB-KW"/>
</dbReference>
<protein>
    <submittedName>
        <fullName evidence="12">Site-specific tyrosine recombinase XerS</fullName>
    </submittedName>
</protein>
<dbReference type="InterPro" id="IPR010998">
    <property type="entry name" value="Integrase_recombinase_N"/>
</dbReference>
<evidence type="ECO:0000256" key="1">
    <source>
        <dbReference type="ARBA" id="ARBA00004496"/>
    </source>
</evidence>
<keyword evidence="2" id="KW-0963">Cytoplasm</keyword>
<evidence type="ECO:0000256" key="5">
    <source>
        <dbReference type="ARBA" id="ARBA00022908"/>
    </source>
</evidence>
<evidence type="ECO:0000313" key="13">
    <source>
        <dbReference type="Proteomes" id="UP000051820"/>
    </source>
</evidence>
<gene>
    <name evidence="12" type="ORF">FD16_GL000679</name>
</gene>
<dbReference type="InterPro" id="IPR013762">
    <property type="entry name" value="Integrase-like_cat_sf"/>
</dbReference>
<dbReference type="SUPFAM" id="SSF56349">
    <property type="entry name" value="DNA breaking-rejoining enzymes"/>
    <property type="match status" value="1"/>
</dbReference>
<keyword evidence="4" id="KW-0159">Chromosome partition</keyword>